<dbReference type="AlphaFoldDB" id="A0A3R9F6M2"/>
<evidence type="ECO:0000313" key="1">
    <source>
        <dbReference type="EMBL" id="RSD13685.1"/>
    </source>
</evidence>
<sequence>MGIYPGAQGSAKGPATATGTITEIKKSRSTFTGGFGLADHGLLILGGLTEPSTYAISFDVR</sequence>
<comment type="caution">
    <text evidence="1">The sequence shown here is derived from an EMBL/GenBank/DDBJ whole genome shotgun (WGS) entry which is preliminary data.</text>
</comment>
<name>A0A3R9F6M2_9PSEU</name>
<gene>
    <name evidence="1" type="ORF">EIY87_28750</name>
</gene>
<protein>
    <submittedName>
        <fullName evidence="1">Uncharacterized protein</fullName>
    </submittedName>
</protein>
<accession>A0A3R9F6M2</accession>
<organism evidence="1 2">
    <name type="scientific">Amycolatopsis eburnea</name>
    <dbReference type="NCBI Taxonomy" id="2267691"/>
    <lineage>
        <taxon>Bacteria</taxon>
        <taxon>Bacillati</taxon>
        <taxon>Actinomycetota</taxon>
        <taxon>Actinomycetes</taxon>
        <taxon>Pseudonocardiales</taxon>
        <taxon>Pseudonocardiaceae</taxon>
        <taxon>Amycolatopsis</taxon>
    </lineage>
</organism>
<dbReference type="EMBL" id="RSEC01000058">
    <property type="protein sequence ID" value="RSD13685.1"/>
    <property type="molecule type" value="Genomic_DNA"/>
</dbReference>
<reference evidence="1 2" key="1">
    <citation type="submission" date="2018-12" db="EMBL/GenBank/DDBJ databases">
        <title>Amycolatopsis eburnea sp. nov. actinomycete associate with arbuscular mycorrhiza fungal spore.</title>
        <authorList>
            <person name="Lumyong S."/>
            <person name="Chaiya L."/>
        </authorList>
    </citation>
    <scope>NUCLEOTIDE SEQUENCE [LARGE SCALE GENOMIC DNA]</scope>
    <source>
        <strain evidence="1 2">GLM-1</strain>
    </source>
</reference>
<proteinExistence type="predicted"/>
<dbReference type="RefSeq" id="WP_125312968.1">
    <property type="nucleotide sequence ID" value="NZ_RSEC01000058.1"/>
</dbReference>
<dbReference type="Proteomes" id="UP000267081">
    <property type="component" value="Unassembled WGS sequence"/>
</dbReference>
<evidence type="ECO:0000313" key="2">
    <source>
        <dbReference type="Proteomes" id="UP000267081"/>
    </source>
</evidence>
<keyword evidence="2" id="KW-1185">Reference proteome</keyword>